<dbReference type="NCBIfam" id="TIGR00133">
    <property type="entry name" value="gatB"/>
    <property type="match status" value="1"/>
</dbReference>
<dbReference type="EMBL" id="PDPS01000022">
    <property type="protein sequence ID" value="PID58574.1"/>
    <property type="molecule type" value="Genomic_DNA"/>
</dbReference>
<dbReference type="InterPro" id="IPR003789">
    <property type="entry name" value="Asn/Gln_tRNA_amidoTrase-B-like"/>
</dbReference>
<evidence type="ECO:0000256" key="1">
    <source>
        <dbReference type="ARBA" id="ARBA00005306"/>
    </source>
</evidence>
<dbReference type="Pfam" id="PF02637">
    <property type="entry name" value="GatB_Yqey"/>
    <property type="match status" value="1"/>
</dbReference>
<dbReference type="InterPro" id="IPR006075">
    <property type="entry name" value="Asn/Gln-tRNA_Trfase_suB/E_cat"/>
</dbReference>
<evidence type="ECO:0000256" key="6">
    <source>
        <dbReference type="ARBA" id="ARBA00022917"/>
    </source>
</evidence>
<feature type="domain" description="Asn/Gln amidotransferase" evidence="11">
    <location>
        <begin position="332"/>
        <end position="479"/>
    </location>
</feature>
<evidence type="ECO:0000256" key="2">
    <source>
        <dbReference type="ARBA" id="ARBA00011123"/>
    </source>
</evidence>
<proteinExistence type="inferred from homology"/>
<comment type="subunit">
    <text evidence="2 10">Heterotrimer of A, B and C subunits.</text>
</comment>
<dbReference type="InterPro" id="IPR018027">
    <property type="entry name" value="Asn/Gln_amidotransferase"/>
</dbReference>
<dbReference type="InterPro" id="IPR017959">
    <property type="entry name" value="Asn/Gln-tRNA_amidoTrfase_suB/E"/>
</dbReference>
<dbReference type="AlphaFoldDB" id="A0A2G6E942"/>
<keyword evidence="12" id="KW-0808">Transferase</keyword>
<keyword evidence="4 10" id="KW-0547">Nucleotide-binding</keyword>
<dbReference type="InterPro" id="IPR014746">
    <property type="entry name" value="Gln_synth/guanido_kin_cat_dom"/>
</dbReference>
<dbReference type="SMART" id="SM00845">
    <property type="entry name" value="GatB_Yqey"/>
    <property type="match status" value="1"/>
</dbReference>
<dbReference type="SUPFAM" id="SSF89095">
    <property type="entry name" value="GatB/YqeY motif"/>
    <property type="match status" value="1"/>
</dbReference>
<protein>
    <recommendedName>
        <fullName evidence="10">Aspartyl/glutamyl-tRNA(Asn/Gln) amidotransferase subunit B</fullName>
        <shortName evidence="10">Asp/Glu-ADT subunit B</shortName>
        <ecNumber evidence="10">6.3.5.-</ecNumber>
    </recommendedName>
</protein>
<evidence type="ECO:0000256" key="9">
    <source>
        <dbReference type="ARBA" id="ARBA00047913"/>
    </source>
</evidence>
<dbReference type="EC" id="6.3.5.-" evidence="10"/>
<dbReference type="GO" id="GO:0016740">
    <property type="term" value="F:transferase activity"/>
    <property type="evidence" value="ECO:0007669"/>
    <property type="project" value="UniProtKB-KW"/>
</dbReference>
<dbReference type="NCBIfam" id="NF004015">
    <property type="entry name" value="PRK05477.1-5"/>
    <property type="match status" value="1"/>
</dbReference>
<dbReference type="GO" id="GO:0050566">
    <property type="term" value="F:asparaginyl-tRNA synthase (glutamine-hydrolyzing) activity"/>
    <property type="evidence" value="ECO:0007669"/>
    <property type="project" value="RHEA"/>
</dbReference>
<evidence type="ECO:0000259" key="11">
    <source>
        <dbReference type="SMART" id="SM00845"/>
    </source>
</evidence>
<dbReference type="Gene3D" id="1.10.10.410">
    <property type="match status" value="1"/>
</dbReference>
<organism evidence="12 13">
    <name type="scientific">candidate division KSB3 bacterium</name>
    <dbReference type="NCBI Taxonomy" id="2044937"/>
    <lineage>
        <taxon>Bacteria</taxon>
        <taxon>candidate division KSB3</taxon>
    </lineage>
</organism>
<comment type="function">
    <text evidence="7 10">Allows the formation of correctly charged Asn-tRNA(Asn) or Gln-tRNA(Gln) through the transamidation of misacylated Asp-tRNA(Asn) or Glu-tRNA(Gln) in organisms which lack either or both of asparaginyl-tRNA or glutaminyl-tRNA synthetases. The reaction takes place in the presence of glutamine and ATP through an activated phospho-Asp-tRNA(Asn) or phospho-Glu-tRNA(Gln).</text>
</comment>
<dbReference type="NCBIfam" id="NF004014">
    <property type="entry name" value="PRK05477.1-4"/>
    <property type="match status" value="1"/>
</dbReference>
<sequence length="485" mass="54901">MAAYEVVIGLEVHSQLMTQSKIFCSCSTKFGAAPNSNTCPICEGLPGVLPVLNKQVVAFAIRSGLATNCSITQQSVLARKNYFYPDLPKAYQISQYELPIAEHGWIDIRVHDTVKRIGITRIHMEEDAGKLLHELPEEPAGKYSFVDFNRCGVPLLEIVSEPDMRSPEEAREYLVKLKTTLEYLEVSDCNMEEGSLRCDANISLRPVGTSEFGTKVEIKNMNSFRNVQRALEYEIDRQTLLLESGEKIEQETRLWNADQGMTFSMRSKEEAHDYRYFPDPDLLPVIVSDEWIAETRNELPELADDKKQRFIEDYKLPEYDADVLTSSKHLAHYFEECVSIFPQAKMVGNWVMGDILRELRQRNLEIRDCPVTPAHLAEMLALIEKKTISGKIAKTVFEDMFTTGKRAAEIVKERGLVQISNEGQLEEIILKVMADHPGPVAQYCDGNAKTLGFLVGQVMKATQGRANPQLANSMLKKTLEERRQA</sequence>
<dbReference type="SUPFAM" id="SSF55931">
    <property type="entry name" value="Glutamine synthetase/guanido kinase"/>
    <property type="match status" value="1"/>
</dbReference>
<comment type="catalytic activity">
    <reaction evidence="9 10">
        <text>L-glutamyl-tRNA(Gln) + L-glutamine + ATP + H2O = L-glutaminyl-tRNA(Gln) + L-glutamate + ADP + phosphate + H(+)</text>
        <dbReference type="Rhea" id="RHEA:17521"/>
        <dbReference type="Rhea" id="RHEA-COMP:9681"/>
        <dbReference type="Rhea" id="RHEA-COMP:9684"/>
        <dbReference type="ChEBI" id="CHEBI:15377"/>
        <dbReference type="ChEBI" id="CHEBI:15378"/>
        <dbReference type="ChEBI" id="CHEBI:29985"/>
        <dbReference type="ChEBI" id="CHEBI:30616"/>
        <dbReference type="ChEBI" id="CHEBI:43474"/>
        <dbReference type="ChEBI" id="CHEBI:58359"/>
        <dbReference type="ChEBI" id="CHEBI:78520"/>
        <dbReference type="ChEBI" id="CHEBI:78521"/>
        <dbReference type="ChEBI" id="CHEBI:456216"/>
    </reaction>
</comment>
<gene>
    <name evidence="10" type="primary">gatB</name>
    <name evidence="12" type="ORF">CSB45_03250</name>
</gene>
<dbReference type="HAMAP" id="MF_00121">
    <property type="entry name" value="GatB"/>
    <property type="match status" value="1"/>
</dbReference>
<keyword evidence="5 10" id="KW-0067">ATP-binding</keyword>
<evidence type="ECO:0000256" key="8">
    <source>
        <dbReference type="ARBA" id="ARBA00047380"/>
    </source>
</evidence>
<dbReference type="FunFam" id="1.10.10.410:FF:000001">
    <property type="entry name" value="Aspartyl/glutamyl-tRNA(Asn/Gln) amidotransferase subunit B"/>
    <property type="match status" value="1"/>
</dbReference>
<evidence type="ECO:0000313" key="13">
    <source>
        <dbReference type="Proteomes" id="UP000229740"/>
    </source>
</evidence>
<evidence type="ECO:0000313" key="12">
    <source>
        <dbReference type="EMBL" id="PID58574.1"/>
    </source>
</evidence>
<evidence type="ECO:0000256" key="5">
    <source>
        <dbReference type="ARBA" id="ARBA00022840"/>
    </source>
</evidence>
<keyword evidence="3 10" id="KW-0436">Ligase</keyword>
<dbReference type="InterPro" id="IPR042114">
    <property type="entry name" value="GatB_C_1"/>
</dbReference>
<accession>A0A2G6E942</accession>
<comment type="similarity">
    <text evidence="1 10">Belongs to the GatB/GatE family. GatB subfamily.</text>
</comment>
<dbReference type="Pfam" id="PF02934">
    <property type="entry name" value="GatB_N"/>
    <property type="match status" value="1"/>
</dbReference>
<comment type="catalytic activity">
    <reaction evidence="8 10">
        <text>L-aspartyl-tRNA(Asn) + L-glutamine + ATP + H2O = L-asparaginyl-tRNA(Asn) + L-glutamate + ADP + phosphate + 2 H(+)</text>
        <dbReference type="Rhea" id="RHEA:14513"/>
        <dbReference type="Rhea" id="RHEA-COMP:9674"/>
        <dbReference type="Rhea" id="RHEA-COMP:9677"/>
        <dbReference type="ChEBI" id="CHEBI:15377"/>
        <dbReference type="ChEBI" id="CHEBI:15378"/>
        <dbReference type="ChEBI" id="CHEBI:29985"/>
        <dbReference type="ChEBI" id="CHEBI:30616"/>
        <dbReference type="ChEBI" id="CHEBI:43474"/>
        <dbReference type="ChEBI" id="CHEBI:58359"/>
        <dbReference type="ChEBI" id="CHEBI:78515"/>
        <dbReference type="ChEBI" id="CHEBI:78516"/>
        <dbReference type="ChEBI" id="CHEBI:456216"/>
    </reaction>
</comment>
<dbReference type="InterPro" id="IPR004413">
    <property type="entry name" value="GatB"/>
</dbReference>
<comment type="caution">
    <text evidence="12">The sequence shown here is derived from an EMBL/GenBank/DDBJ whole genome shotgun (WGS) entry which is preliminary data.</text>
</comment>
<dbReference type="GO" id="GO:0050567">
    <property type="term" value="F:glutaminyl-tRNA synthase (glutamine-hydrolyzing) activity"/>
    <property type="evidence" value="ECO:0007669"/>
    <property type="project" value="UniProtKB-UniRule"/>
</dbReference>
<reference evidence="12 13" key="1">
    <citation type="submission" date="2017-10" db="EMBL/GenBank/DDBJ databases">
        <title>Novel microbial diversity and functional potential in the marine mammal oral microbiome.</title>
        <authorList>
            <person name="Dudek N.K."/>
            <person name="Sun C.L."/>
            <person name="Burstein D."/>
            <person name="Kantor R.S."/>
            <person name="Aliaga Goltsman D.S."/>
            <person name="Bik E.M."/>
            <person name="Thomas B.C."/>
            <person name="Banfield J.F."/>
            <person name="Relman D.A."/>
        </authorList>
    </citation>
    <scope>NUCLEOTIDE SEQUENCE [LARGE SCALE GENOMIC DNA]</scope>
    <source>
        <strain evidence="12">DOLZORAL124_49_17</strain>
    </source>
</reference>
<dbReference type="GO" id="GO:0005524">
    <property type="term" value="F:ATP binding"/>
    <property type="evidence" value="ECO:0007669"/>
    <property type="project" value="UniProtKB-KW"/>
</dbReference>
<dbReference type="PANTHER" id="PTHR11659">
    <property type="entry name" value="GLUTAMYL-TRNA GLN AMIDOTRANSFERASE SUBUNIT B MITOCHONDRIAL AND PROKARYOTIC PET112-RELATED"/>
    <property type="match status" value="1"/>
</dbReference>
<evidence type="ECO:0000256" key="7">
    <source>
        <dbReference type="ARBA" id="ARBA00024799"/>
    </source>
</evidence>
<dbReference type="Proteomes" id="UP000229740">
    <property type="component" value="Unassembled WGS sequence"/>
</dbReference>
<dbReference type="FunFam" id="1.10.150.380:FF:000001">
    <property type="entry name" value="Aspartyl/glutamyl-tRNA(Asn/Gln) amidotransferase subunit B"/>
    <property type="match status" value="1"/>
</dbReference>
<dbReference type="InterPro" id="IPR023168">
    <property type="entry name" value="GatB_Yqey_C_2"/>
</dbReference>
<evidence type="ECO:0000256" key="4">
    <source>
        <dbReference type="ARBA" id="ARBA00022741"/>
    </source>
</evidence>
<dbReference type="GO" id="GO:0006412">
    <property type="term" value="P:translation"/>
    <property type="evidence" value="ECO:0007669"/>
    <property type="project" value="UniProtKB-UniRule"/>
</dbReference>
<name>A0A2G6E942_9BACT</name>
<dbReference type="InterPro" id="IPR017958">
    <property type="entry name" value="Gln-tRNA_amidoTrfase_suB_CS"/>
</dbReference>
<dbReference type="PROSITE" id="PS01234">
    <property type="entry name" value="GATB"/>
    <property type="match status" value="1"/>
</dbReference>
<keyword evidence="6 10" id="KW-0648">Protein biosynthesis</keyword>
<dbReference type="NCBIfam" id="NF004012">
    <property type="entry name" value="PRK05477.1-2"/>
    <property type="match status" value="1"/>
</dbReference>
<evidence type="ECO:0000256" key="10">
    <source>
        <dbReference type="HAMAP-Rule" id="MF_00121"/>
    </source>
</evidence>
<dbReference type="Gene3D" id="1.10.150.380">
    <property type="entry name" value="GatB domain, N-terminal subdomain"/>
    <property type="match status" value="1"/>
</dbReference>
<evidence type="ECO:0000256" key="3">
    <source>
        <dbReference type="ARBA" id="ARBA00022598"/>
    </source>
</evidence>